<gene>
    <name evidence="2" type="ORF">UFOPK4242_00646</name>
</gene>
<evidence type="ECO:0000313" key="2">
    <source>
        <dbReference type="EMBL" id="CAB5041965.1"/>
    </source>
</evidence>
<dbReference type="EMBL" id="CAFBQC010000024">
    <property type="protein sequence ID" value="CAB5041965.1"/>
    <property type="molecule type" value="Genomic_DNA"/>
</dbReference>
<accession>A0A6J7SL26</accession>
<reference evidence="2" key="1">
    <citation type="submission" date="2020-05" db="EMBL/GenBank/DDBJ databases">
        <authorList>
            <person name="Chiriac C."/>
            <person name="Salcher M."/>
            <person name="Ghai R."/>
            <person name="Kavagutti S V."/>
        </authorList>
    </citation>
    <scope>NUCLEOTIDE SEQUENCE</scope>
</reference>
<dbReference type="InterPro" id="IPR049117">
    <property type="entry name" value="pulA_all-beta"/>
</dbReference>
<dbReference type="Gene3D" id="2.60.40.1180">
    <property type="entry name" value="Golgi alpha-mannosidase II"/>
    <property type="match status" value="1"/>
</dbReference>
<dbReference type="AlphaFoldDB" id="A0A6J7SL26"/>
<organism evidence="2">
    <name type="scientific">freshwater metagenome</name>
    <dbReference type="NCBI Taxonomy" id="449393"/>
    <lineage>
        <taxon>unclassified sequences</taxon>
        <taxon>metagenomes</taxon>
        <taxon>ecological metagenomes</taxon>
    </lineage>
</organism>
<dbReference type="InterPro" id="IPR013780">
    <property type="entry name" value="Glyco_hydro_b"/>
</dbReference>
<protein>
    <submittedName>
        <fullName evidence="2">Unannotated protein</fullName>
    </submittedName>
</protein>
<name>A0A6J7SL26_9ZZZZ</name>
<sequence>MTTEAQVIKNLKFLTAPNDVVAYSIAGKAVGDKVASFVVIHNPNATAQKVKLPKAGKWSIVVSGDKAGTSVISSATMSEVSVAPQSTMVLQQ</sequence>
<dbReference type="Pfam" id="PF21653">
    <property type="entry name" value="pulA_all-beta"/>
    <property type="match status" value="1"/>
</dbReference>
<feature type="domain" description="Pullulanase all-beta" evidence="1">
    <location>
        <begin position="9"/>
        <end position="66"/>
    </location>
</feature>
<evidence type="ECO:0000259" key="1">
    <source>
        <dbReference type="Pfam" id="PF21653"/>
    </source>
</evidence>
<proteinExistence type="predicted"/>